<accession>A0A5S6QSB6</accession>
<keyword evidence="1" id="KW-0812">Transmembrane</keyword>
<name>A0A5S6QSB6_TRIMR</name>
<feature type="transmembrane region" description="Helical" evidence="1">
    <location>
        <begin position="12"/>
        <end position="37"/>
    </location>
</feature>
<sequence>MHRVSRFAIGESFTKPCAILTPVAIIPLLMIVLELFLDAPLRRAGQQTAILYRDIRSVTTDDLERTNVFFQLENGMQWRFRPNVRGLNASRALLDCEQISSELHSLAFLTDGWMKTVYQAKMGNRSVAVKLVNADGEMMRRCLTAQDDGSTESLQLRCRESVGRKFVKEIVALNQFRHSSIIELIGYCIPMRPSDEDSFQSLAVVSELGEPMNLVQLLQLSWESRLKLFLSLVRLLDFLASHPSGPIVLNDFRAQQFVVVNGEFKLVDFDDIGLEEPSCQTKVDCDGHLARVGIVNATVSVQCSYGRCNGFNDAANIFKAVKHFLFLLQHGVPPSLQPQVDNLMTSFRTLSLPSSSLKRLTNNLVENYATGQYFNTQMRTDYSGFVKYLHADLPASHDYPCRDSFTQNGCVISVANLHEAKYLCSMQAGCLAIVWTGQQSWTGRKVVHFKSNFTNAVYSPRTAVYVKLSRCFIQQNSYLNRIRLPTDGPPWSGEEVSPSYVPDHYCLDPSAYYMSECFIHDADDGQAEFYCGV</sequence>
<dbReference type="AlphaFoldDB" id="A0A5S6QSB6"/>
<evidence type="ECO:0000256" key="1">
    <source>
        <dbReference type="SAM" id="Phobius"/>
    </source>
</evidence>
<dbReference type="GO" id="GO:0001501">
    <property type="term" value="P:skeletal system development"/>
    <property type="evidence" value="ECO:0007669"/>
    <property type="project" value="TreeGrafter"/>
</dbReference>
<dbReference type="STRING" id="70415.A0A5S6QSB6"/>
<evidence type="ECO:0000313" key="4">
    <source>
        <dbReference type="WBParaSite" id="TMUE_2000010256.1"/>
    </source>
</evidence>
<dbReference type="GO" id="GO:0004715">
    <property type="term" value="F:non-membrane spanning protein tyrosine kinase activity"/>
    <property type="evidence" value="ECO:0007669"/>
    <property type="project" value="InterPro"/>
</dbReference>
<keyword evidence="1" id="KW-0472">Membrane</keyword>
<evidence type="ECO:0000313" key="3">
    <source>
        <dbReference type="Proteomes" id="UP000046395"/>
    </source>
</evidence>
<proteinExistence type="predicted"/>
<organism evidence="3 4">
    <name type="scientific">Trichuris muris</name>
    <name type="common">Mouse whipworm</name>
    <dbReference type="NCBI Taxonomy" id="70415"/>
    <lineage>
        <taxon>Eukaryota</taxon>
        <taxon>Metazoa</taxon>
        <taxon>Ecdysozoa</taxon>
        <taxon>Nematoda</taxon>
        <taxon>Enoplea</taxon>
        <taxon>Dorylaimia</taxon>
        <taxon>Trichinellida</taxon>
        <taxon>Trichuridae</taxon>
        <taxon>Trichuris</taxon>
    </lineage>
</organism>
<dbReference type="PANTHER" id="PTHR46448">
    <property type="entry name" value="PROTEIN KINASE DOMAIN-CONTAINING PROTEIN"/>
    <property type="match status" value="1"/>
</dbReference>
<dbReference type="Gene3D" id="1.10.510.10">
    <property type="entry name" value="Transferase(Phosphotransferase) domain 1"/>
    <property type="match status" value="1"/>
</dbReference>
<dbReference type="InterPro" id="IPR042983">
    <property type="entry name" value="PKDCC"/>
</dbReference>
<keyword evidence="1" id="KW-1133">Transmembrane helix</keyword>
<feature type="domain" description="Protein kinase" evidence="2">
    <location>
        <begin position="103"/>
        <end position="393"/>
    </location>
</feature>
<dbReference type="InterPro" id="IPR011009">
    <property type="entry name" value="Kinase-like_dom_sf"/>
</dbReference>
<dbReference type="Proteomes" id="UP000046395">
    <property type="component" value="Unassembled WGS sequence"/>
</dbReference>
<protein>
    <submittedName>
        <fullName evidence="4">Protein kinase domain-containing protein</fullName>
    </submittedName>
</protein>
<dbReference type="PANTHER" id="PTHR46448:SF1">
    <property type="entry name" value="PROTEIN KINASE DOMAIN-CONTAINING PROTEIN"/>
    <property type="match status" value="1"/>
</dbReference>
<evidence type="ECO:0000259" key="2">
    <source>
        <dbReference type="PROSITE" id="PS50011"/>
    </source>
</evidence>
<keyword evidence="3" id="KW-1185">Reference proteome</keyword>
<dbReference type="GO" id="GO:0005524">
    <property type="term" value="F:ATP binding"/>
    <property type="evidence" value="ECO:0007669"/>
    <property type="project" value="InterPro"/>
</dbReference>
<dbReference type="WBParaSite" id="TMUE_2000010256.1">
    <property type="protein sequence ID" value="TMUE_2000010256.1"/>
    <property type="gene ID" value="WBGene00292394"/>
</dbReference>
<dbReference type="SUPFAM" id="SSF56112">
    <property type="entry name" value="Protein kinase-like (PK-like)"/>
    <property type="match status" value="1"/>
</dbReference>
<dbReference type="PROSITE" id="PS50011">
    <property type="entry name" value="PROTEIN_KINASE_DOM"/>
    <property type="match status" value="1"/>
</dbReference>
<dbReference type="InterPro" id="IPR000719">
    <property type="entry name" value="Prot_kinase_dom"/>
</dbReference>
<dbReference type="Pfam" id="PF12260">
    <property type="entry name" value="PIP49_C"/>
    <property type="match status" value="1"/>
</dbReference>
<dbReference type="GO" id="GO:0005576">
    <property type="term" value="C:extracellular region"/>
    <property type="evidence" value="ECO:0007669"/>
    <property type="project" value="TreeGrafter"/>
</dbReference>
<reference evidence="4" key="1">
    <citation type="submission" date="2019-12" db="UniProtKB">
        <authorList>
            <consortium name="WormBaseParasite"/>
        </authorList>
    </citation>
    <scope>IDENTIFICATION</scope>
</reference>
<dbReference type="InterPro" id="IPR022049">
    <property type="entry name" value="FAM69_kinase_dom"/>
</dbReference>